<reference evidence="8 9" key="1">
    <citation type="submission" date="2024-01" db="EMBL/GenBank/DDBJ databases">
        <title>Comparative genomics of Cryptococcus and Kwoniella reveals pathogenesis evolution and contrasting modes of karyotype evolution via chromosome fusion or intercentromeric recombination.</title>
        <authorList>
            <person name="Coelho M.A."/>
            <person name="David-Palma M."/>
            <person name="Shea T."/>
            <person name="Bowers K."/>
            <person name="McGinley-Smith S."/>
            <person name="Mohammad A.W."/>
            <person name="Gnirke A."/>
            <person name="Yurkov A.M."/>
            <person name="Nowrousian M."/>
            <person name="Sun S."/>
            <person name="Cuomo C.A."/>
            <person name="Heitman J."/>
        </authorList>
    </citation>
    <scope>NUCLEOTIDE SEQUENCE [LARGE SCALE GENOMIC DNA]</scope>
    <source>
        <strain evidence="8 9">PYCC6329</strain>
    </source>
</reference>
<accession>A0AAX4KNC9</accession>
<dbReference type="RefSeq" id="XP_066085446.1">
    <property type="nucleotide sequence ID" value="XM_066229349.1"/>
</dbReference>
<dbReference type="InterPro" id="IPR003726">
    <property type="entry name" value="HCY_dom"/>
</dbReference>
<organism evidence="8 9">
    <name type="scientific">Kwoniella europaea PYCC6329</name>
    <dbReference type="NCBI Taxonomy" id="1423913"/>
    <lineage>
        <taxon>Eukaryota</taxon>
        <taxon>Fungi</taxon>
        <taxon>Dikarya</taxon>
        <taxon>Basidiomycota</taxon>
        <taxon>Agaricomycotina</taxon>
        <taxon>Tremellomycetes</taxon>
        <taxon>Tremellales</taxon>
        <taxon>Cryptococcaceae</taxon>
        <taxon>Kwoniella</taxon>
    </lineage>
</organism>
<dbReference type="AlphaFoldDB" id="A0AAX4KNC9"/>
<evidence type="ECO:0000256" key="1">
    <source>
        <dbReference type="ARBA" id="ARBA00022603"/>
    </source>
</evidence>
<feature type="region of interest" description="Disordered" evidence="6">
    <location>
        <begin position="71"/>
        <end position="93"/>
    </location>
</feature>
<evidence type="ECO:0000256" key="4">
    <source>
        <dbReference type="ARBA" id="ARBA00022833"/>
    </source>
</evidence>
<evidence type="ECO:0000313" key="8">
    <source>
        <dbReference type="EMBL" id="WWD07479.1"/>
    </source>
</evidence>
<proteinExistence type="predicted"/>
<feature type="binding site" evidence="5">
    <location>
        <position position="390"/>
    </location>
    <ligand>
        <name>Zn(2+)</name>
        <dbReference type="ChEBI" id="CHEBI:29105"/>
    </ligand>
</feature>
<evidence type="ECO:0000256" key="3">
    <source>
        <dbReference type="ARBA" id="ARBA00022723"/>
    </source>
</evidence>
<dbReference type="GO" id="GO:0008898">
    <property type="term" value="F:S-adenosylmethionine-homocysteine S-methyltransferase activity"/>
    <property type="evidence" value="ECO:0007669"/>
    <property type="project" value="TreeGrafter"/>
</dbReference>
<keyword evidence="2 5" id="KW-0808">Transferase</keyword>
<gene>
    <name evidence="8" type="ORF">V865_005580</name>
</gene>
<dbReference type="PANTHER" id="PTHR46015">
    <property type="entry name" value="ZGC:172121"/>
    <property type="match status" value="1"/>
</dbReference>
<feature type="binding site" evidence="5">
    <location>
        <position position="299"/>
    </location>
    <ligand>
        <name>Zn(2+)</name>
        <dbReference type="ChEBI" id="CHEBI:29105"/>
    </ligand>
</feature>
<dbReference type="PROSITE" id="PS50970">
    <property type="entry name" value="HCY"/>
    <property type="match status" value="1"/>
</dbReference>
<dbReference type="Gene3D" id="3.20.20.330">
    <property type="entry name" value="Homocysteine-binding-like domain"/>
    <property type="match status" value="1"/>
</dbReference>
<evidence type="ECO:0000259" key="7">
    <source>
        <dbReference type="PROSITE" id="PS50970"/>
    </source>
</evidence>
<dbReference type="PANTHER" id="PTHR46015:SF1">
    <property type="entry name" value="HOMOCYSTEINE S-METHYLTRANSFERASE-LIKE ISOFORM 1"/>
    <property type="match status" value="1"/>
</dbReference>
<keyword evidence="9" id="KW-1185">Reference proteome</keyword>
<evidence type="ECO:0000256" key="6">
    <source>
        <dbReference type="SAM" id="MobiDB-lite"/>
    </source>
</evidence>
<dbReference type="GO" id="GO:0032259">
    <property type="term" value="P:methylation"/>
    <property type="evidence" value="ECO:0007669"/>
    <property type="project" value="UniProtKB-KW"/>
</dbReference>
<dbReference type="GeneID" id="91104381"/>
<dbReference type="GO" id="GO:0046872">
    <property type="term" value="F:metal ion binding"/>
    <property type="evidence" value="ECO:0007669"/>
    <property type="project" value="UniProtKB-KW"/>
</dbReference>
<dbReference type="EMBL" id="CP144089">
    <property type="protein sequence ID" value="WWD07479.1"/>
    <property type="molecule type" value="Genomic_DNA"/>
</dbReference>
<keyword evidence="3 5" id="KW-0479">Metal-binding</keyword>
<dbReference type="GO" id="GO:0009086">
    <property type="term" value="P:methionine biosynthetic process"/>
    <property type="evidence" value="ECO:0007669"/>
    <property type="project" value="TreeGrafter"/>
</dbReference>
<dbReference type="SUPFAM" id="SSF82282">
    <property type="entry name" value="Homocysteine S-methyltransferase"/>
    <property type="match status" value="1"/>
</dbReference>
<sequence>MGRERIQILDGGMGTTLESLGHSVYSDLWGSELLYTNPSAMQSIHKGYVEAGADLVETCTYQLTPANLQSYLSSSSSTTNSSEEYKEQSSSSSSSIIRSSVHVVHDSFHEEPGVVFSCGPYGSTLKPGAEYSGIYPSPYGPNDPNDPSDSSETKTDKVNYFSTTEEGKAQEENAIRHLTRFHLDKLICLLDDDEGEVWKKIDWIAFETIPLLYEIKAIRRCMKTLNEIARNKYTNGHSQYDGTEKQWYIKKFWITCPFPNGQHPQLTPEGKNISIDTLLHTLLNPHEDQEIPNGIGINCTNPLYVPQLSSQFTKQLNKIRRAKQEQPVFVLYPDGGQVYDVHTKSWSTPLDSPGNAMEWSKGVLEVVHSIEQDKNDDDQYTWDGVIVGGCCKTSFGEIKALKIGLDELYGMRFANNI</sequence>
<dbReference type="Pfam" id="PF02574">
    <property type="entry name" value="S-methyl_trans"/>
    <property type="match status" value="1"/>
</dbReference>
<feature type="binding site" evidence="5">
    <location>
        <position position="391"/>
    </location>
    <ligand>
        <name>Zn(2+)</name>
        <dbReference type="ChEBI" id="CHEBI:29105"/>
    </ligand>
</feature>
<name>A0AAX4KNC9_9TREE</name>
<evidence type="ECO:0000256" key="2">
    <source>
        <dbReference type="ARBA" id="ARBA00022679"/>
    </source>
</evidence>
<comment type="cofactor">
    <cofactor evidence="5">
        <name>Zn(2+)</name>
        <dbReference type="ChEBI" id="CHEBI:29105"/>
    </cofactor>
</comment>
<dbReference type="InterPro" id="IPR036589">
    <property type="entry name" value="HCY_dom_sf"/>
</dbReference>
<feature type="region of interest" description="Disordered" evidence="6">
    <location>
        <begin position="132"/>
        <end position="155"/>
    </location>
</feature>
<dbReference type="Proteomes" id="UP001358614">
    <property type="component" value="Chromosome 1"/>
</dbReference>
<dbReference type="InterPro" id="IPR051486">
    <property type="entry name" value="Hcy_S-methyltransferase"/>
</dbReference>
<keyword evidence="4 5" id="KW-0862">Zinc</keyword>
<evidence type="ECO:0000313" key="9">
    <source>
        <dbReference type="Proteomes" id="UP001358614"/>
    </source>
</evidence>
<evidence type="ECO:0000256" key="5">
    <source>
        <dbReference type="PROSITE-ProRule" id="PRU00333"/>
    </source>
</evidence>
<dbReference type="KEGG" id="ker:91104381"/>
<protein>
    <recommendedName>
        <fullName evidence="7">Hcy-binding domain-containing protein</fullName>
    </recommendedName>
</protein>
<feature type="domain" description="Hcy-binding" evidence="7">
    <location>
        <begin position="1"/>
        <end position="405"/>
    </location>
</feature>
<keyword evidence="1 5" id="KW-0489">Methyltransferase</keyword>
<dbReference type="GO" id="GO:0033528">
    <property type="term" value="P:S-methylmethionine cycle"/>
    <property type="evidence" value="ECO:0007669"/>
    <property type="project" value="TreeGrafter"/>
</dbReference>